<accession>A0AAU9J2E9</accession>
<protein>
    <submittedName>
        <fullName evidence="1">Uncharacterized protein</fullName>
    </submittedName>
</protein>
<comment type="caution">
    <text evidence="1">The sequence shown here is derived from an EMBL/GenBank/DDBJ whole genome shotgun (WGS) entry which is preliminary data.</text>
</comment>
<keyword evidence="2" id="KW-1185">Reference proteome</keyword>
<gene>
    <name evidence="1" type="ORF">BSTOLATCC_MIC31338</name>
</gene>
<organism evidence="1 2">
    <name type="scientific">Blepharisma stoltei</name>
    <dbReference type="NCBI Taxonomy" id="1481888"/>
    <lineage>
        <taxon>Eukaryota</taxon>
        <taxon>Sar</taxon>
        <taxon>Alveolata</taxon>
        <taxon>Ciliophora</taxon>
        <taxon>Postciliodesmatophora</taxon>
        <taxon>Heterotrichea</taxon>
        <taxon>Heterotrichida</taxon>
        <taxon>Blepharismidae</taxon>
        <taxon>Blepharisma</taxon>
    </lineage>
</organism>
<evidence type="ECO:0000313" key="1">
    <source>
        <dbReference type="EMBL" id="CAG9322313.1"/>
    </source>
</evidence>
<sequence>MELIHCFEPKCKREVEYTCYCTSPGTLSCEKHIGKHLRIPNKTHSYDSKFVEPCEETKEAILELLMEEVSKNSILKDKILGSFGQCLLKSEHDIRELVKSLDLNSFRISYYFAKIPQTQKISKSEQDPILGLLSLQPGEAVEKLKAMIPSNQTGMAVKSYFANSAKK</sequence>
<dbReference type="Proteomes" id="UP001162131">
    <property type="component" value="Unassembled WGS sequence"/>
</dbReference>
<dbReference type="AlphaFoldDB" id="A0AAU9J2E9"/>
<evidence type="ECO:0000313" key="2">
    <source>
        <dbReference type="Proteomes" id="UP001162131"/>
    </source>
</evidence>
<proteinExistence type="predicted"/>
<reference evidence="1" key="1">
    <citation type="submission" date="2021-09" db="EMBL/GenBank/DDBJ databases">
        <authorList>
            <consortium name="AG Swart"/>
            <person name="Singh M."/>
            <person name="Singh A."/>
            <person name="Seah K."/>
            <person name="Emmerich C."/>
        </authorList>
    </citation>
    <scope>NUCLEOTIDE SEQUENCE</scope>
    <source>
        <strain evidence="1">ATCC30299</strain>
    </source>
</reference>
<name>A0AAU9J2E9_9CILI</name>
<dbReference type="EMBL" id="CAJZBQ010000031">
    <property type="protein sequence ID" value="CAG9322313.1"/>
    <property type="molecule type" value="Genomic_DNA"/>
</dbReference>